<reference evidence="6" key="1">
    <citation type="journal article" date="2019" name="Int. J. Syst. Evol. Microbiol.">
        <title>The Global Catalogue of Microorganisms (GCM) 10K type strain sequencing project: providing services to taxonomists for standard genome sequencing and annotation.</title>
        <authorList>
            <consortium name="The Broad Institute Genomics Platform"/>
            <consortium name="The Broad Institute Genome Sequencing Center for Infectious Disease"/>
            <person name="Wu L."/>
            <person name="Ma J."/>
        </authorList>
    </citation>
    <scope>NUCLEOTIDE SEQUENCE [LARGE SCALE GENOMIC DNA]</scope>
    <source>
        <strain evidence="6">KCTC 42866</strain>
    </source>
</reference>
<evidence type="ECO:0000256" key="2">
    <source>
        <dbReference type="SAM" id="SignalP"/>
    </source>
</evidence>
<evidence type="ECO:0000313" key="5">
    <source>
        <dbReference type="EMBL" id="MFD2581590.1"/>
    </source>
</evidence>
<sequence>MKQHLKYFCATAALLLLAGRSSAQKVVSVYNGESEISAPLSVTLTDGFHTMGSVRIFTTGLSYLNCQQLSSTPSTNQNFILTRTFKQPVTDATLGNSRSVCEENQAIQYFDGLGRPLQTVQVQGSPGFKDIVQPVAYDAFGREQFKYQPYAAQNGNTGSYRTAALADQLAFYNSPTAGVKATGYPFAETVFEASPLNRVLQQGAPGADWQISVGHTLKTVYGTNVQDEVKLWTINGTDNGATASVYQPGKLYKTIIKDENWKEADLKAGTTEEFKDFEGRVVLKRVWETNGKSLSTYYVYDDLGNLRYVLPPAANEHTDRLSAPISSFDESQTVFDQFIYGYHYDGRKRLVEKKIPGKGWEFMVYNKLDQVVMSQDANQRNKSPQEWNFTKYDAFSRIVISGRYIDDLHSGQSGTNYRGAFQDIANGTAAYEKPDASNTQIGYSNDAIPQGSIGDYYVLNYYDDYDFVGNTFGQPGAGQAPVARTKSLLTGTKVKNLGTGTMLLTVNYYDLEGRVVQSKSSNHLNGTDVVDNTWNFDGSLKASTRTHTVGGVVTTIANRYEYDHAGRKVATFENINDKGEIALSHLEYNEIGQLSKKNLHNDSQATTFAYNERGWMKNSTSDQFSMELKYNDGTLPQFNGNISGQGYTNGTANTFSYTYDRLNRLTNAVAGNNLGEAISYDVMGNITSLTRDNFGTNNYTGYNGNRLTSISGFTNSSYGYDANGNLTSDSQKNITLGYNFLNLPQTVSGSQNLTYTYNAAGEKLQKQAGGTTTNYIDGIQYTNNSIDFIQTEEGLARRNGNSYNYEYNLSDHLGNVRVTFYQNPTTNQLEVLQRDDYYAFGLRKMGVPNSNTNKYLYNGKELQEELGQYDYGARFYDPVIGRWNAIDPMSETSRRFSPYVYGNNNPIRFIDPDGMQTTDANGNVSSDNAEEAQAMFRQIQSQYSSSNQEQDPPNKKKQDPFDSEALVKKAPRINKVTSWYGRLWYSLNGGRDYEGINYDNDGNPVHVSYIKFEINPPFGPKGSLSLLSQLSVEEKLAGYLLNAEHAVGASKAKWFQQALGYTQANSSGLAKQLVFDSGKAVQTAVTQYGTKFNQVIKVTGANGRTIEVMTAWIKNNDNVVRLITAFPVK</sequence>
<dbReference type="InterPro" id="IPR045619">
    <property type="entry name" value="DUF6443"/>
</dbReference>
<dbReference type="PANTHER" id="PTHR32305:SF15">
    <property type="entry name" value="PROTEIN RHSA-RELATED"/>
    <property type="match status" value="1"/>
</dbReference>
<dbReference type="InterPro" id="IPR050708">
    <property type="entry name" value="T6SS_VgrG/RHS"/>
</dbReference>
<dbReference type="InterPro" id="IPR022385">
    <property type="entry name" value="Rhs_assc_core"/>
</dbReference>
<dbReference type="NCBIfam" id="TIGR03696">
    <property type="entry name" value="Rhs_assc_core"/>
    <property type="match status" value="1"/>
</dbReference>
<feature type="region of interest" description="Disordered" evidence="1">
    <location>
        <begin position="910"/>
        <end position="929"/>
    </location>
</feature>
<proteinExistence type="predicted"/>
<dbReference type="Pfam" id="PF20041">
    <property type="entry name" value="DUF6443"/>
    <property type="match status" value="1"/>
</dbReference>
<feature type="signal peptide" evidence="2">
    <location>
        <begin position="1"/>
        <end position="23"/>
    </location>
</feature>
<evidence type="ECO:0000259" key="3">
    <source>
        <dbReference type="Pfam" id="PF20041"/>
    </source>
</evidence>
<dbReference type="InterPro" id="IPR049250">
    <property type="entry name" value="DUF6883"/>
</dbReference>
<dbReference type="Gene3D" id="2.180.10.10">
    <property type="entry name" value="RHS repeat-associated core"/>
    <property type="match status" value="1"/>
</dbReference>
<dbReference type="PANTHER" id="PTHR32305">
    <property type="match status" value="1"/>
</dbReference>
<feature type="compositionally biased region" description="Polar residues" evidence="1">
    <location>
        <begin position="940"/>
        <end position="951"/>
    </location>
</feature>
<dbReference type="Pfam" id="PF21814">
    <property type="entry name" value="DUF6883"/>
    <property type="match status" value="1"/>
</dbReference>
<gene>
    <name evidence="5" type="ORF">ACFSR6_03750</name>
</gene>
<organism evidence="5 6">
    <name type="scientific">Pedobacter vanadiisoli</name>
    <dbReference type="NCBI Taxonomy" id="1761975"/>
    <lineage>
        <taxon>Bacteria</taxon>
        <taxon>Pseudomonadati</taxon>
        <taxon>Bacteroidota</taxon>
        <taxon>Sphingobacteriia</taxon>
        <taxon>Sphingobacteriales</taxon>
        <taxon>Sphingobacteriaceae</taxon>
        <taxon>Pedobacter</taxon>
    </lineage>
</organism>
<feature type="compositionally biased region" description="Polar residues" evidence="1">
    <location>
        <begin position="915"/>
        <end position="927"/>
    </location>
</feature>
<accession>A0ABW5MEH3</accession>
<dbReference type="Proteomes" id="UP001597461">
    <property type="component" value="Unassembled WGS sequence"/>
</dbReference>
<feature type="region of interest" description="Disordered" evidence="1">
    <location>
        <begin position="940"/>
        <end position="964"/>
    </location>
</feature>
<keyword evidence="6" id="KW-1185">Reference proteome</keyword>
<dbReference type="RefSeq" id="WP_379075128.1">
    <property type="nucleotide sequence ID" value="NZ_JBHULL010000004.1"/>
</dbReference>
<feature type="domain" description="DUF6883" evidence="4">
    <location>
        <begin position="1033"/>
        <end position="1128"/>
    </location>
</feature>
<evidence type="ECO:0000313" key="6">
    <source>
        <dbReference type="Proteomes" id="UP001597461"/>
    </source>
</evidence>
<comment type="caution">
    <text evidence="5">The sequence shown here is derived from an EMBL/GenBank/DDBJ whole genome shotgun (WGS) entry which is preliminary data.</text>
</comment>
<feature type="domain" description="DUF6443" evidence="3">
    <location>
        <begin position="82"/>
        <end position="222"/>
    </location>
</feature>
<dbReference type="EMBL" id="JBHULL010000004">
    <property type="protein sequence ID" value="MFD2581590.1"/>
    <property type="molecule type" value="Genomic_DNA"/>
</dbReference>
<name>A0ABW5MEH3_9SPHI</name>
<evidence type="ECO:0000259" key="4">
    <source>
        <dbReference type="Pfam" id="PF21814"/>
    </source>
</evidence>
<feature type="chain" id="PRO_5046873621" evidence="2">
    <location>
        <begin position="24"/>
        <end position="1129"/>
    </location>
</feature>
<keyword evidence="2" id="KW-0732">Signal</keyword>
<evidence type="ECO:0000256" key="1">
    <source>
        <dbReference type="SAM" id="MobiDB-lite"/>
    </source>
</evidence>
<protein>
    <submittedName>
        <fullName evidence="5">DUF6443 domain-containing protein</fullName>
    </submittedName>
</protein>